<dbReference type="CDD" id="cd09854">
    <property type="entry name" value="PIN_VapC-like"/>
    <property type="match status" value="1"/>
</dbReference>
<dbReference type="InterPro" id="IPR050556">
    <property type="entry name" value="Type_II_TA_system_RNase"/>
</dbReference>
<evidence type="ECO:0000256" key="7">
    <source>
        <dbReference type="ARBA" id="ARBA00038093"/>
    </source>
</evidence>
<dbReference type="SUPFAM" id="SSF88723">
    <property type="entry name" value="PIN domain-like"/>
    <property type="match status" value="1"/>
</dbReference>
<keyword evidence="6" id="KW-0460">Magnesium</keyword>
<gene>
    <name evidence="9" type="primary">vapC</name>
    <name evidence="9" type="ORF">SPIRO4BDMA_50252</name>
</gene>
<proteinExistence type="inferred from homology"/>
<dbReference type="EC" id="3.1.-.-" evidence="9"/>
<evidence type="ECO:0000256" key="2">
    <source>
        <dbReference type="ARBA" id="ARBA00022649"/>
    </source>
</evidence>
<accession>A0A3P3XR59</accession>
<dbReference type="InterPro" id="IPR002716">
    <property type="entry name" value="PIN_dom"/>
</dbReference>
<comment type="similarity">
    <text evidence="7">Belongs to the PINc/VapC protein family.</text>
</comment>
<evidence type="ECO:0000256" key="5">
    <source>
        <dbReference type="ARBA" id="ARBA00022801"/>
    </source>
</evidence>
<keyword evidence="3" id="KW-0540">Nuclease</keyword>
<dbReference type="Gene3D" id="3.40.50.1010">
    <property type="entry name" value="5'-nuclease"/>
    <property type="match status" value="1"/>
</dbReference>
<dbReference type="InterPro" id="IPR029060">
    <property type="entry name" value="PIN-like_dom_sf"/>
</dbReference>
<sequence>MTTAIDTSVLLDILTDDPRHASSSEAALAEARASGRLIVCESVIAELRPALDSDQQIEAFLQDMGIEFLPASLESALLAGSIYASYLKNRGPSRRVLPDFLIAAHAQLHADCLLARDRGYYREYFRELNVMDHVNK</sequence>
<dbReference type="AlphaFoldDB" id="A0A3P3XR59"/>
<keyword evidence="5 9" id="KW-0378">Hydrolase</keyword>
<dbReference type="GO" id="GO:0004518">
    <property type="term" value="F:nuclease activity"/>
    <property type="evidence" value="ECO:0007669"/>
    <property type="project" value="UniProtKB-KW"/>
</dbReference>
<keyword evidence="2" id="KW-1277">Toxin-antitoxin system</keyword>
<dbReference type="PANTHER" id="PTHR33653">
    <property type="entry name" value="RIBONUCLEASE VAPC2"/>
    <property type="match status" value="1"/>
</dbReference>
<evidence type="ECO:0000256" key="1">
    <source>
        <dbReference type="ARBA" id="ARBA00001946"/>
    </source>
</evidence>
<dbReference type="GO" id="GO:0016787">
    <property type="term" value="F:hydrolase activity"/>
    <property type="evidence" value="ECO:0007669"/>
    <property type="project" value="UniProtKB-KW"/>
</dbReference>
<feature type="domain" description="PIN" evidence="8">
    <location>
        <begin position="5"/>
        <end position="122"/>
    </location>
</feature>
<comment type="cofactor">
    <cofactor evidence="1">
        <name>Mg(2+)</name>
        <dbReference type="ChEBI" id="CHEBI:18420"/>
    </cofactor>
</comment>
<dbReference type="EMBL" id="FWDO01000005">
    <property type="protein sequence ID" value="SLM18737.1"/>
    <property type="molecule type" value="Genomic_DNA"/>
</dbReference>
<evidence type="ECO:0000256" key="4">
    <source>
        <dbReference type="ARBA" id="ARBA00022723"/>
    </source>
</evidence>
<dbReference type="GO" id="GO:0046872">
    <property type="term" value="F:metal ion binding"/>
    <property type="evidence" value="ECO:0007669"/>
    <property type="project" value="UniProtKB-KW"/>
</dbReference>
<protein>
    <submittedName>
        <fullName evidence="9">Ribonuclease VapC</fullName>
        <ecNumber evidence="9">3.1.-.-</ecNumber>
    </submittedName>
</protein>
<keyword evidence="4" id="KW-0479">Metal-binding</keyword>
<dbReference type="PANTHER" id="PTHR33653:SF1">
    <property type="entry name" value="RIBONUCLEASE VAPC2"/>
    <property type="match status" value="1"/>
</dbReference>
<evidence type="ECO:0000256" key="6">
    <source>
        <dbReference type="ARBA" id="ARBA00022842"/>
    </source>
</evidence>
<evidence type="ECO:0000313" key="9">
    <source>
        <dbReference type="EMBL" id="SLM18737.1"/>
    </source>
</evidence>
<dbReference type="Pfam" id="PF01850">
    <property type="entry name" value="PIN"/>
    <property type="match status" value="1"/>
</dbReference>
<organism evidence="9">
    <name type="scientific">uncultured spirochete</name>
    <dbReference type="NCBI Taxonomy" id="156406"/>
    <lineage>
        <taxon>Bacteria</taxon>
        <taxon>Pseudomonadati</taxon>
        <taxon>Spirochaetota</taxon>
        <taxon>Spirochaetia</taxon>
        <taxon>Spirochaetales</taxon>
        <taxon>environmental samples</taxon>
    </lineage>
</organism>
<evidence type="ECO:0000259" key="8">
    <source>
        <dbReference type="Pfam" id="PF01850"/>
    </source>
</evidence>
<evidence type="ECO:0000256" key="3">
    <source>
        <dbReference type="ARBA" id="ARBA00022722"/>
    </source>
</evidence>
<name>A0A3P3XR59_9SPIR</name>
<reference evidence="9" key="1">
    <citation type="submission" date="2017-02" db="EMBL/GenBank/DDBJ databases">
        <authorList>
            <person name="Regsiter A."/>
            <person name="William W."/>
        </authorList>
    </citation>
    <scope>NUCLEOTIDE SEQUENCE</scope>
    <source>
        <strain evidence="9">BdmA 4</strain>
    </source>
</reference>